<proteinExistence type="predicted"/>
<dbReference type="AlphaFoldDB" id="A0A564UL92"/>
<evidence type="ECO:0000313" key="2">
    <source>
        <dbReference type="Proteomes" id="UP000363661"/>
    </source>
</evidence>
<accession>A0A564UL92</accession>
<dbReference type="Proteomes" id="UP000363661">
    <property type="component" value="Unassembled WGS sequence"/>
</dbReference>
<dbReference type="RefSeq" id="WP_420354284.1">
    <property type="nucleotide sequence ID" value="NZ_CABHNA010000091.1"/>
</dbReference>
<organism evidence="1 2">
    <name type="scientific">[Ruminococcus] torques</name>
    <dbReference type="NCBI Taxonomy" id="33039"/>
    <lineage>
        <taxon>Bacteria</taxon>
        <taxon>Bacillati</taxon>
        <taxon>Bacillota</taxon>
        <taxon>Clostridia</taxon>
        <taxon>Lachnospirales</taxon>
        <taxon>Lachnospiraceae</taxon>
        <taxon>Mediterraneibacter</taxon>
    </lineage>
</organism>
<keyword evidence="2" id="KW-1185">Reference proteome</keyword>
<protein>
    <submittedName>
        <fullName evidence="1">Uncharacterized protein</fullName>
    </submittedName>
</protein>
<reference evidence="1 2" key="1">
    <citation type="submission" date="2019-07" db="EMBL/GenBank/DDBJ databases">
        <authorList>
            <person name="Hibberd C M."/>
            <person name="Gehrig L. J."/>
            <person name="Chang H.-W."/>
            <person name="Venkatesh S."/>
        </authorList>
    </citation>
    <scope>NUCLEOTIDE SEQUENCE [LARGE SCALE GENOMIC DNA]</scope>
    <source>
        <strain evidence="1">Ruminococcus_torques_SSTS_Bg7063</strain>
    </source>
</reference>
<sequence>MKMNFKGLVDLHTLPKTTPLLSLYEAIINSIQSIEDAQISNGKIEIIVERDKQMNLFNQWETDIELLCWWAYPRCCENGRCLAAP</sequence>
<evidence type="ECO:0000313" key="1">
    <source>
        <dbReference type="EMBL" id="VUX20367.1"/>
    </source>
</evidence>
<name>A0A564UL92_9FIRM</name>
<dbReference type="EMBL" id="CABHNA010000091">
    <property type="protein sequence ID" value="VUX20367.1"/>
    <property type="molecule type" value="Genomic_DNA"/>
</dbReference>
<gene>
    <name evidence="1" type="ORF">RTSSTS7063_02635</name>
</gene>